<dbReference type="Proteomes" id="UP000070544">
    <property type="component" value="Unassembled WGS sequence"/>
</dbReference>
<dbReference type="InterPro" id="IPR010414">
    <property type="entry name" value="FRG1"/>
</dbReference>
<gene>
    <name evidence="5" type="ORF">M427DRAFT_53637</name>
</gene>
<comment type="similarity">
    <text evidence="2">Belongs to the FRG1 family.</text>
</comment>
<keyword evidence="6" id="KW-1185">Reference proteome</keyword>
<dbReference type="GO" id="GO:0051015">
    <property type="term" value="F:actin filament binding"/>
    <property type="evidence" value="ECO:0007669"/>
    <property type="project" value="TreeGrafter"/>
</dbReference>
<reference evidence="5 6" key="1">
    <citation type="journal article" date="2015" name="Genome Biol. Evol.">
        <title>Phylogenomic analyses indicate that early fungi evolved digesting cell walls of algal ancestors of land plants.</title>
        <authorList>
            <person name="Chang Y."/>
            <person name="Wang S."/>
            <person name="Sekimoto S."/>
            <person name="Aerts A.L."/>
            <person name="Choi C."/>
            <person name="Clum A."/>
            <person name="LaButti K.M."/>
            <person name="Lindquist E.A."/>
            <person name="Yee Ngan C."/>
            <person name="Ohm R.A."/>
            <person name="Salamov A.A."/>
            <person name="Grigoriev I.V."/>
            <person name="Spatafora J.W."/>
            <person name="Berbee M.L."/>
        </authorList>
    </citation>
    <scope>NUCLEOTIDE SEQUENCE [LARGE SCALE GENOMIC DNA]</scope>
    <source>
        <strain evidence="5 6">JEL478</strain>
    </source>
</reference>
<name>A0A139AQB0_GONPJ</name>
<dbReference type="GO" id="GO:0071013">
    <property type="term" value="C:catalytic step 2 spliceosome"/>
    <property type="evidence" value="ECO:0007669"/>
    <property type="project" value="TreeGrafter"/>
</dbReference>
<dbReference type="SUPFAM" id="SSF50405">
    <property type="entry name" value="Actin-crosslinking proteins"/>
    <property type="match status" value="1"/>
</dbReference>
<evidence type="ECO:0000256" key="1">
    <source>
        <dbReference type="ARBA" id="ARBA00004604"/>
    </source>
</evidence>
<accession>A0A139AQB0</accession>
<dbReference type="OMA" id="ACDVNGK"/>
<sequence>MSDLGKAVGGRLRFKGEPTKKKKKKRKAEGDSGDEVTEGWINADSMDDIAGPLFFVTTVTDPPSSLCTFENSNVVSITPAVPPSESSSDPTSISALEPSSVTQVFVAKRANPSVPVFSLKSAFNKYLSCDKFGLVTCEQEAVGPLEEWDIIFREDGVAIKHHVYDKFLKADSVALKTTGPRSGNVVRADSENVGFAEVWRVRCQAETRAAVRKEKKKRRGLLDEGGQGVAEDVGDVDKFEVDQIKKFHTWGLGRLVTPTTTGGEAIPKTDLKRALKQGKLHEALLDRRTKLKHDKFC</sequence>
<keyword evidence="3" id="KW-0539">Nucleus</keyword>
<organism evidence="5 6">
    <name type="scientific">Gonapodya prolifera (strain JEL478)</name>
    <name type="common">Monoblepharis prolifera</name>
    <dbReference type="NCBI Taxonomy" id="1344416"/>
    <lineage>
        <taxon>Eukaryota</taxon>
        <taxon>Fungi</taxon>
        <taxon>Fungi incertae sedis</taxon>
        <taxon>Chytridiomycota</taxon>
        <taxon>Chytridiomycota incertae sedis</taxon>
        <taxon>Monoblepharidomycetes</taxon>
        <taxon>Monoblepharidales</taxon>
        <taxon>Gonapodyaceae</taxon>
        <taxon>Gonapodya</taxon>
    </lineage>
</organism>
<protein>
    <recommendedName>
        <fullName evidence="7">Actin-crosslinking protein</fullName>
    </recommendedName>
</protein>
<dbReference type="OrthoDB" id="5539371at2759"/>
<evidence type="ECO:0000256" key="2">
    <source>
        <dbReference type="ARBA" id="ARBA00010878"/>
    </source>
</evidence>
<dbReference type="GO" id="GO:0005730">
    <property type="term" value="C:nucleolus"/>
    <property type="evidence" value="ECO:0007669"/>
    <property type="project" value="UniProtKB-SubCell"/>
</dbReference>
<dbReference type="CDD" id="cd23339">
    <property type="entry name" value="beta-trefoil_FSCN_fungal_FRG1-like"/>
    <property type="match status" value="1"/>
</dbReference>
<dbReference type="EMBL" id="KQ965741">
    <property type="protein sequence ID" value="KXS18693.1"/>
    <property type="molecule type" value="Genomic_DNA"/>
</dbReference>
<dbReference type="AlphaFoldDB" id="A0A139AQB0"/>
<dbReference type="InterPro" id="IPR008999">
    <property type="entry name" value="Actin-crosslinking"/>
</dbReference>
<dbReference type="PANTHER" id="PTHR12928:SF0">
    <property type="entry name" value="FSHD REGION GENE 1"/>
    <property type="match status" value="1"/>
</dbReference>
<evidence type="ECO:0000313" key="5">
    <source>
        <dbReference type="EMBL" id="KXS18693.1"/>
    </source>
</evidence>
<comment type="subcellular location">
    <subcellularLocation>
        <location evidence="1">Nucleus</location>
        <location evidence="1">Nucleolus</location>
    </subcellularLocation>
</comment>
<dbReference type="PANTHER" id="PTHR12928">
    <property type="entry name" value="FRG1 PROTEIN"/>
    <property type="match status" value="1"/>
</dbReference>
<evidence type="ECO:0000256" key="4">
    <source>
        <dbReference type="SAM" id="MobiDB-lite"/>
    </source>
</evidence>
<feature type="region of interest" description="Disordered" evidence="4">
    <location>
        <begin position="1"/>
        <end position="39"/>
    </location>
</feature>
<dbReference type="Pfam" id="PF06229">
    <property type="entry name" value="FRG1"/>
    <property type="match status" value="1"/>
</dbReference>
<proteinExistence type="inferred from homology"/>
<evidence type="ECO:0000256" key="3">
    <source>
        <dbReference type="ARBA" id="ARBA00023242"/>
    </source>
</evidence>
<dbReference type="STRING" id="1344416.A0A139AQB0"/>
<dbReference type="Gene3D" id="2.80.10.50">
    <property type="match status" value="1"/>
</dbReference>
<evidence type="ECO:0000313" key="6">
    <source>
        <dbReference type="Proteomes" id="UP000070544"/>
    </source>
</evidence>
<evidence type="ECO:0008006" key="7">
    <source>
        <dbReference type="Google" id="ProtNLM"/>
    </source>
</evidence>